<evidence type="ECO:0000256" key="1">
    <source>
        <dbReference type="SAM" id="MobiDB-lite"/>
    </source>
</evidence>
<dbReference type="GeneID" id="94426447"/>
<evidence type="ECO:0000313" key="4">
    <source>
        <dbReference type="Proteomes" id="UP000221165"/>
    </source>
</evidence>
<name>A0A2C6KGF0_9APIC</name>
<dbReference type="AlphaFoldDB" id="A0A2C6KGF0"/>
<dbReference type="VEuPathDB" id="ToxoDB:CSUI_003038"/>
<feature type="compositionally biased region" description="Basic and acidic residues" evidence="1">
    <location>
        <begin position="117"/>
        <end position="136"/>
    </location>
</feature>
<dbReference type="SMART" id="SM00088">
    <property type="entry name" value="PINT"/>
    <property type="match status" value="1"/>
</dbReference>
<dbReference type="EMBL" id="MIGC01001293">
    <property type="protein sequence ID" value="PHJ23111.1"/>
    <property type="molecule type" value="Genomic_DNA"/>
</dbReference>
<dbReference type="PROSITE" id="PS50250">
    <property type="entry name" value="PCI"/>
    <property type="match status" value="1"/>
</dbReference>
<sequence length="228" mass="25180">KLLTSPKYGLSTDPYISLFIPDLLRCLRLHALPSILAPYSRVSFHCLQEELQTDSREEVISLLHEAISTCRIRGVIDDVQGVFVHYRRETRSSSSLVSSRSSSSSSSLLTSRGPVSQEKKRENRMIKNSEKRGEEPIHDDEDNEKEEEESIPREESVLKDWVDSLSSLTRNLSLASPFGGGSTVSTMSTVSPMSTMKSTMSTLSSSSSPSLGTVKQTKITSQTDTSMA</sequence>
<proteinExistence type="predicted"/>
<dbReference type="InterPro" id="IPR036390">
    <property type="entry name" value="WH_DNA-bd_sf"/>
</dbReference>
<keyword evidence="4" id="KW-1185">Reference proteome</keyword>
<dbReference type="Pfam" id="PF01399">
    <property type="entry name" value="PCI"/>
    <property type="match status" value="1"/>
</dbReference>
<organism evidence="3 4">
    <name type="scientific">Cystoisospora suis</name>
    <dbReference type="NCBI Taxonomy" id="483139"/>
    <lineage>
        <taxon>Eukaryota</taxon>
        <taxon>Sar</taxon>
        <taxon>Alveolata</taxon>
        <taxon>Apicomplexa</taxon>
        <taxon>Conoidasida</taxon>
        <taxon>Coccidia</taxon>
        <taxon>Eucoccidiorida</taxon>
        <taxon>Eimeriorina</taxon>
        <taxon>Sarcocystidae</taxon>
        <taxon>Cystoisospora</taxon>
    </lineage>
</organism>
<evidence type="ECO:0000313" key="3">
    <source>
        <dbReference type="EMBL" id="PHJ23111.1"/>
    </source>
</evidence>
<dbReference type="RefSeq" id="XP_067924788.1">
    <property type="nucleotide sequence ID" value="XM_068063236.1"/>
</dbReference>
<dbReference type="SUPFAM" id="SSF46785">
    <property type="entry name" value="Winged helix' DNA-binding domain"/>
    <property type="match status" value="1"/>
</dbReference>
<accession>A0A2C6KGF0</accession>
<evidence type="ECO:0000259" key="2">
    <source>
        <dbReference type="PROSITE" id="PS50250"/>
    </source>
</evidence>
<protein>
    <submittedName>
        <fullName evidence="3">Pci domain-containing protein</fullName>
    </submittedName>
</protein>
<feature type="region of interest" description="Disordered" evidence="1">
    <location>
        <begin position="94"/>
        <end position="155"/>
    </location>
</feature>
<dbReference type="OrthoDB" id="194139at2759"/>
<feature type="compositionally biased region" description="Acidic residues" evidence="1">
    <location>
        <begin position="137"/>
        <end position="149"/>
    </location>
</feature>
<feature type="compositionally biased region" description="Polar residues" evidence="1">
    <location>
        <begin position="216"/>
        <end position="228"/>
    </location>
</feature>
<dbReference type="Gene3D" id="1.25.40.570">
    <property type="match status" value="1"/>
</dbReference>
<comment type="caution">
    <text evidence="3">The sequence shown here is derived from an EMBL/GenBank/DDBJ whole genome shotgun (WGS) entry which is preliminary data.</text>
</comment>
<gene>
    <name evidence="3" type="ORF">CSUI_003038</name>
</gene>
<dbReference type="Proteomes" id="UP000221165">
    <property type="component" value="Unassembled WGS sequence"/>
</dbReference>
<feature type="compositionally biased region" description="Low complexity" evidence="1">
    <location>
        <begin position="183"/>
        <end position="215"/>
    </location>
</feature>
<feature type="non-terminal residue" evidence="3">
    <location>
        <position position="1"/>
    </location>
</feature>
<feature type="compositionally biased region" description="Low complexity" evidence="1">
    <location>
        <begin position="94"/>
        <end position="112"/>
    </location>
</feature>
<feature type="domain" description="PCI" evidence="2">
    <location>
        <begin position="1"/>
        <end position="90"/>
    </location>
</feature>
<feature type="region of interest" description="Disordered" evidence="1">
    <location>
        <begin position="173"/>
        <end position="228"/>
    </location>
</feature>
<dbReference type="InterPro" id="IPR000717">
    <property type="entry name" value="PCI_dom"/>
</dbReference>
<reference evidence="3 4" key="1">
    <citation type="journal article" date="2017" name="Int. J. Parasitol.">
        <title>The genome of the protozoan parasite Cystoisospora suis and a reverse vaccinology approach to identify vaccine candidates.</title>
        <authorList>
            <person name="Palmieri N."/>
            <person name="Shrestha A."/>
            <person name="Ruttkowski B."/>
            <person name="Beck T."/>
            <person name="Vogl C."/>
            <person name="Tomley F."/>
            <person name="Blake D.P."/>
            <person name="Joachim A."/>
        </authorList>
    </citation>
    <scope>NUCLEOTIDE SEQUENCE [LARGE SCALE GENOMIC DNA]</scope>
    <source>
        <strain evidence="3 4">Wien I</strain>
    </source>
</reference>